<accession>A0A7S2XYZ8</accession>
<reference evidence="2" key="1">
    <citation type="submission" date="2021-01" db="EMBL/GenBank/DDBJ databases">
        <authorList>
            <person name="Corre E."/>
            <person name="Pelletier E."/>
            <person name="Niang G."/>
            <person name="Scheremetjew M."/>
            <person name="Finn R."/>
            <person name="Kale V."/>
            <person name="Holt S."/>
            <person name="Cochrane G."/>
            <person name="Meng A."/>
            <person name="Brown T."/>
            <person name="Cohen L."/>
        </authorList>
    </citation>
    <scope>NUCLEOTIDE SEQUENCE</scope>
    <source>
        <strain evidence="2">CCMP1661</strain>
    </source>
</reference>
<keyword evidence="1" id="KW-0732">Signal</keyword>
<protein>
    <recommendedName>
        <fullName evidence="3">Thioredoxin domain-containing protein</fullName>
    </recommendedName>
</protein>
<sequence length="160" mass="17826">MKFGLNVAFACIVGLVSLLNCSSKPIEDIPTIANEGQWRMMTKTWEVHLVLVSSMLEEKCADCKAFHEKFTELADAVEGVIASKVLIDKPGGIAMGWKLDLTIENIPAIVLVSQEQDYGIKIWGKNDDFSVEQMKDSISSYLAANEYIPELKKYRKLPAV</sequence>
<gene>
    <name evidence="2" type="ORF">FJAP1339_LOCUS7876</name>
</gene>
<proteinExistence type="predicted"/>
<dbReference type="EMBL" id="HBHR01015773">
    <property type="protein sequence ID" value="CAD9867081.1"/>
    <property type="molecule type" value="Transcribed_RNA"/>
</dbReference>
<dbReference type="SUPFAM" id="SSF52833">
    <property type="entry name" value="Thioredoxin-like"/>
    <property type="match status" value="1"/>
</dbReference>
<organism evidence="2">
    <name type="scientific">Fibrocapsa japonica</name>
    <dbReference type="NCBI Taxonomy" id="94617"/>
    <lineage>
        <taxon>Eukaryota</taxon>
        <taxon>Sar</taxon>
        <taxon>Stramenopiles</taxon>
        <taxon>Ochrophyta</taxon>
        <taxon>Raphidophyceae</taxon>
        <taxon>Chattonellales</taxon>
        <taxon>Chattonellaceae</taxon>
        <taxon>Fibrocapsa</taxon>
    </lineage>
</organism>
<feature type="chain" id="PRO_5030969151" description="Thioredoxin domain-containing protein" evidence="1">
    <location>
        <begin position="24"/>
        <end position="160"/>
    </location>
</feature>
<feature type="signal peptide" evidence="1">
    <location>
        <begin position="1"/>
        <end position="23"/>
    </location>
</feature>
<evidence type="ECO:0008006" key="3">
    <source>
        <dbReference type="Google" id="ProtNLM"/>
    </source>
</evidence>
<evidence type="ECO:0000313" key="2">
    <source>
        <dbReference type="EMBL" id="CAD9867081.1"/>
    </source>
</evidence>
<dbReference type="AlphaFoldDB" id="A0A7S2XYZ8"/>
<name>A0A7S2XYZ8_9STRA</name>
<evidence type="ECO:0000256" key="1">
    <source>
        <dbReference type="SAM" id="SignalP"/>
    </source>
</evidence>
<dbReference type="InterPro" id="IPR036249">
    <property type="entry name" value="Thioredoxin-like_sf"/>
</dbReference>